<evidence type="ECO:0000259" key="2">
    <source>
        <dbReference type="Pfam" id="PF02829"/>
    </source>
</evidence>
<dbReference type="Gene3D" id="3.30.1340.20">
    <property type="entry name" value="3H domain"/>
    <property type="match status" value="1"/>
</dbReference>
<feature type="binding site" evidence="1">
    <location>
        <position position="145"/>
    </location>
    <ligand>
        <name>Ni(2+)</name>
        <dbReference type="ChEBI" id="CHEBI:49786"/>
    </ligand>
</feature>
<comment type="caution">
    <text evidence="4">The sequence shown here is derived from an EMBL/GenBank/DDBJ whole genome shotgun (WGS) entry which is preliminary data.</text>
</comment>
<dbReference type="InterPro" id="IPR004173">
    <property type="entry name" value="3H_domain"/>
</dbReference>
<dbReference type="SUPFAM" id="SSF75500">
    <property type="entry name" value="Putative transcriptional regulator TM1602, C-terminal domain"/>
    <property type="match status" value="1"/>
</dbReference>
<dbReference type="STRING" id="1121305.CLCOL_24100"/>
<dbReference type="RefSeq" id="WP_061859184.1">
    <property type="nucleotide sequence ID" value="NZ_LTBB01000016.1"/>
</dbReference>
<dbReference type="InterPro" id="IPR026043">
    <property type="entry name" value="NadR"/>
</dbReference>
<gene>
    <name evidence="4" type="primary">niaR</name>
    <name evidence="4" type="ORF">CLCOL_24100</name>
</gene>
<dbReference type="Pfam" id="PF08279">
    <property type="entry name" value="HTH_11"/>
    <property type="match status" value="1"/>
</dbReference>
<dbReference type="GO" id="GO:0046872">
    <property type="term" value="F:metal ion binding"/>
    <property type="evidence" value="ECO:0007669"/>
    <property type="project" value="UniProtKB-KW"/>
</dbReference>
<feature type="binding site" evidence="1">
    <location>
        <position position="76"/>
    </location>
    <ligand>
        <name>Ni(2+)</name>
        <dbReference type="ChEBI" id="CHEBI:49786"/>
    </ligand>
</feature>
<feature type="domain" description="3H" evidence="2">
    <location>
        <begin position="72"/>
        <end position="168"/>
    </location>
</feature>
<dbReference type="PANTHER" id="PTHR40068:SF1">
    <property type="entry name" value="TRANSCRIPTION REPRESSOR NIAR-RELATED"/>
    <property type="match status" value="1"/>
</dbReference>
<feature type="binding site" evidence="1">
    <location>
        <position position="84"/>
    </location>
    <ligand>
        <name>Ni(2+)</name>
        <dbReference type="ChEBI" id="CHEBI:49786"/>
    </ligand>
</feature>
<dbReference type="InterPro" id="IPR036390">
    <property type="entry name" value="WH_DNA-bd_sf"/>
</dbReference>
<organism evidence="4 5">
    <name type="scientific">Clostridium colicanis DSM 13634</name>
    <dbReference type="NCBI Taxonomy" id="1121305"/>
    <lineage>
        <taxon>Bacteria</taxon>
        <taxon>Bacillati</taxon>
        <taxon>Bacillota</taxon>
        <taxon>Clostridia</taxon>
        <taxon>Eubacteriales</taxon>
        <taxon>Clostridiaceae</taxon>
        <taxon>Clostridium</taxon>
    </lineage>
</organism>
<keyword evidence="1" id="KW-0533">Nickel</keyword>
<keyword evidence="1" id="KW-0479">Metal-binding</keyword>
<evidence type="ECO:0000259" key="3">
    <source>
        <dbReference type="Pfam" id="PF08279"/>
    </source>
</evidence>
<dbReference type="SUPFAM" id="SSF46785">
    <property type="entry name" value="Winged helix' DNA-binding domain"/>
    <property type="match status" value="1"/>
</dbReference>
<proteinExistence type="predicted"/>
<dbReference type="InterPro" id="IPR036388">
    <property type="entry name" value="WH-like_DNA-bd_sf"/>
</dbReference>
<dbReference type="PATRIC" id="fig|1121305.3.peg.2396"/>
<name>A0A151AK93_9CLOT</name>
<evidence type="ECO:0000313" key="5">
    <source>
        <dbReference type="Proteomes" id="UP000075374"/>
    </source>
</evidence>
<dbReference type="AlphaFoldDB" id="A0A151AK93"/>
<dbReference type="InterPro" id="IPR013196">
    <property type="entry name" value="HTH_11"/>
</dbReference>
<feature type="domain" description="Helix-turn-helix type 11" evidence="3">
    <location>
        <begin position="6"/>
        <end position="58"/>
    </location>
</feature>
<dbReference type="PIRSF" id="PIRSF037847">
    <property type="entry name" value="NiaR"/>
    <property type="match status" value="1"/>
</dbReference>
<protein>
    <submittedName>
        <fullName evidence="4">Putative transcription repressor NiaR</fullName>
    </submittedName>
</protein>
<dbReference type="Proteomes" id="UP000075374">
    <property type="component" value="Unassembled WGS sequence"/>
</dbReference>
<feature type="binding site" evidence="1">
    <location>
        <position position="143"/>
    </location>
    <ligand>
        <name>Ni(2+)</name>
        <dbReference type="ChEBI" id="CHEBI:49786"/>
    </ligand>
</feature>
<reference evidence="4 5" key="1">
    <citation type="submission" date="2016-02" db="EMBL/GenBank/DDBJ databases">
        <title>Genome sequence of Clostridium colicanis DSM 13634.</title>
        <authorList>
            <person name="Poehlein A."/>
            <person name="Daniel R."/>
        </authorList>
    </citation>
    <scope>NUCLEOTIDE SEQUENCE [LARGE SCALE GENOMIC DNA]</scope>
    <source>
        <strain evidence="4 5">DSM 13634</strain>
    </source>
</reference>
<dbReference type="EMBL" id="LTBB01000016">
    <property type="protein sequence ID" value="KYH27995.1"/>
    <property type="molecule type" value="Genomic_DNA"/>
</dbReference>
<dbReference type="Pfam" id="PF02829">
    <property type="entry name" value="3H"/>
    <property type="match status" value="1"/>
</dbReference>
<sequence length="170" mass="19331">MDSKARREYIKKVLNNAVKPKKGQELAEELGVTRQVIVKDIAILRASGIDIIATPEGYMLSKKEKNDIERIVAVNHSREEIKDELEIIVKYGGIVKDVVVEHSLYGEIKAMLMLKTLYDVQSFVNKIEAYQAEPLSSLTRGVHLHTIEAENEKDMEKIIHDLKSKGYLIE</sequence>
<dbReference type="Gene3D" id="1.10.10.10">
    <property type="entry name" value="Winged helix-like DNA-binding domain superfamily/Winged helix DNA-binding domain"/>
    <property type="match status" value="1"/>
</dbReference>
<accession>A0A151AK93</accession>
<evidence type="ECO:0000313" key="4">
    <source>
        <dbReference type="EMBL" id="KYH27995.1"/>
    </source>
</evidence>
<keyword evidence="5" id="KW-1185">Reference proteome</keyword>
<evidence type="ECO:0000256" key="1">
    <source>
        <dbReference type="PIRSR" id="PIRSR037847-1"/>
    </source>
</evidence>
<dbReference type="PANTHER" id="PTHR40068">
    <property type="entry name" value="TRANSCRIPTION REPRESSOR NIAR-RELATED"/>
    <property type="match status" value="1"/>
</dbReference>
<dbReference type="InterPro" id="IPR035922">
    <property type="entry name" value="3H_dom_sf"/>
</dbReference>